<protein>
    <submittedName>
        <fullName evidence="1">Uncharacterized protein</fullName>
    </submittedName>
</protein>
<dbReference type="Pfam" id="PF20212">
    <property type="entry name" value="DUF6572"/>
    <property type="match status" value="1"/>
</dbReference>
<evidence type="ECO:0000313" key="2">
    <source>
        <dbReference type="Proteomes" id="UP001256827"/>
    </source>
</evidence>
<dbReference type="EMBL" id="CP134050">
    <property type="protein sequence ID" value="WNC16265.1"/>
    <property type="molecule type" value="Genomic_DNA"/>
</dbReference>
<evidence type="ECO:0000313" key="1">
    <source>
        <dbReference type="EMBL" id="WNC16265.1"/>
    </source>
</evidence>
<accession>A0ABY9T847</accession>
<dbReference type="Proteomes" id="UP001256827">
    <property type="component" value="Chromosome"/>
</dbReference>
<dbReference type="RefSeq" id="WP_310770769.1">
    <property type="nucleotide sequence ID" value="NZ_CP134050.1"/>
</dbReference>
<organism evidence="1 2">
    <name type="scientific">Brevibacillus brevis</name>
    <name type="common">Bacillus brevis</name>
    <dbReference type="NCBI Taxonomy" id="1393"/>
    <lineage>
        <taxon>Bacteria</taxon>
        <taxon>Bacillati</taxon>
        <taxon>Bacillota</taxon>
        <taxon>Bacilli</taxon>
        <taxon>Bacillales</taxon>
        <taxon>Paenibacillaceae</taxon>
        <taxon>Brevibacillus</taxon>
    </lineage>
</organism>
<sequence>MTIEQTRVIDMIGIDNQTGTCTLTISDHLDWEDELSHLYLLQEKLNSYLAFVESEEILESYPEATGRNICFMIYFLHDIPEIAKQFLENARHTISSAGFELCFEVTPFPY</sequence>
<proteinExistence type="predicted"/>
<dbReference type="InterPro" id="IPR046702">
    <property type="entry name" value="DUF6572"/>
</dbReference>
<name>A0ABY9T847_BREBE</name>
<gene>
    <name evidence="1" type="ORF">RGB73_08095</name>
</gene>
<reference evidence="1 2" key="1">
    <citation type="submission" date="2023-09" db="EMBL/GenBank/DDBJ databases">
        <title>Complete Genome and Methylome dissection of Bacillus brevis NEB573 original source of BbsI restriction endonuclease.</title>
        <authorList>
            <person name="Fomenkov A."/>
            <person name="Roberts R.D."/>
        </authorList>
    </citation>
    <scope>NUCLEOTIDE SEQUENCE [LARGE SCALE GENOMIC DNA]</scope>
    <source>
        <strain evidence="1 2">NEB573</strain>
    </source>
</reference>
<keyword evidence="2" id="KW-1185">Reference proteome</keyword>